<dbReference type="InterPro" id="IPR029039">
    <property type="entry name" value="Flavoprotein-like_sf"/>
</dbReference>
<comment type="caution">
    <text evidence="2">The sequence shown here is derived from an EMBL/GenBank/DDBJ whole genome shotgun (WGS) entry which is preliminary data.</text>
</comment>
<evidence type="ECO:0000313" key="2">
    <source>
        <dbReference type="EMBL" id="MBB0231636.1"/>
    </source>
</evidence>
<dbReference type="Pfam" id="PF12724">
    <property type="entry name" value="Flavodoxin_5"/>
    <property type="match status" value="1"/>
</dbReference>
<dbReference type="AlphaFoldDB" id="A0A7W3XYA5"/>
<dbReference type="PROSITE" id="PS50902">
    <property type="entry name" value="FLAVODOXIN_LIKE"/>
    <property type="match status" value="1"/>
</dbReference>
<reference evidence="3" key="1">
    <citation type="submission" date="2019-10" db="EMBL/GenBank/DDBJ databases">
        <title>Streptomyces sp. nov., a novel actinobacterium isolated from alkaline environment.</title>
        <authorList>
            <person name="Golinska P."/>
        </authorList>
    </citation>
    <scope>NUCLEOTIDE SEQUENCE [LARGE SCALE GENOMIC DNA]</scope>
    <source>
        <strain evidence="3">DSM 42108</strain>
    </source>
</reference>
<dbReference type="PANTHER" id="PTHR38030">
    <property type="entry name" value="PROTOPORPHYRINOGEN IX DEHYDROGENASE [MENAQUINONE]"/>
    <property type="match status" value="1"/>
</dbReference>
<dbReference type="Proteomes" id="UP000530234">
    <property type="component" value="Unassembled WGS sequence"/>
</dbReference>
<protein>
    <submittedName>
        <fullName evidence="2">Flavodoxin</fullName>
    </submittedName>
</protein>
<feature type="domain" description="Flavodoxin-like" evidence="1">
    <location>
        <begin position="3"/>
        <end position="142"/>
    </location>
</feature>
<sequence length="186" mass="20961">MIVLVGYASEHGSTREIAERIASRLEGAGYRVECRSLEEGDPGNPTEWDACVLGSAVHNRDWLPGARRWLERYTAELSRMPVWMFTVGMSRALGYRLRARAEEEQRRRIVEALRERIHPVEHRVFSGKVHPDHLNSVGRTLFRAMGGRYGDYRDWPVIEAWADSVADRLAASSTGRRTSPGGGGGR</sequence>
<proteinExistence type="predicted"/>
<keyword evidence="3" id="KW-1185">Reference proteome</keyword>
<accession>A0A7W3XYA5</accession>
<name>A0A7W3XYA5_9ACTN</name>
<dbReference type="InterPro" id="IPR008254">
    <property type="entry name" value="Flavodoxin/NO_synth"/>
</dbReference>
<dbReference type="InterPro" id="IPR052200">
    <property type="entry name" value="Protoporphyrinogen_IX_DH"/>
</dbReference>
<organism evidence="2 3">
    <name type="scientific">Streptomyces calidiresistens</name>
    <dbReference type="NCBI Taxonomy" id="1485586"/>
    <lineage>
        <taxon>Bacteria</taxon>
        <taxon>Bacillati</taxon>
        <taxon>Actinomycetota</taxon>
        <taxon>Actinomycetes</taxon>
        <taxon>Kitasatosporales</taxon>
        <taxon>Streptomycetaceae</taxon>
        <taxon>Streptomyces</taxon>
    </lineage>
</organism>
<gene>
    <name evidence="2" type="ORF">FOE67_19560</name>
</gene>
<dbReference type="Gene3D" id="3.40.50.360">
    <property type="match status" value="1"/>
</dbReference>
<dbReference type="PANTHER" id="PTHR38030:SF2">
    <property type="entry name" value="PROTOPORPHYRINOGEN IX DEHYDROGENASE [QUINONE]"/>
    <property type="match status" value="1"/>
</dbReference>
<dbReference type="InterPro" id="IPR026816">
    <property type="entry name" value="Flavodoxin_dom"/>
</dbReference>
<dbReference type="GO" id="GO:0070819">
    <property type="term" value="F:menaquinone-dependent protoporphyrinogen oxidase activity"/>
    <property type="evidence" value="ECO:0007669"/>
    <property type="project" value="TreeGrafter"/>
</dbReference>
<dbReference type="EMBL" id="VKHS01000576">
    <property type="protein sequence ID" value="MBB0231636.1"/>
    <property type="molecule type" value="Genomic_DNA"/>
</dbReference>
<dbReference type="GO" id="GO:0006783">
    <property type="term" value="P:heme biosynthetic process"/>
    <property type="evidence" value="ECO:0007669"/>
    <property type="project" value="TreeGrafter"/>
</dbReference>
<evidence type="ECO:0000259" key="1">
    <source>
        <dbReference type="PROSITE" id="PS50902"/>
    </source>
</evidence>
<dbReference type="SUPFAM" id="SSF52218">
    <property type="entry name" value="Flavoproteins"/>
    <property type="match status" value="1"/>
</dbReference>
<evidence type="ECO:0000313" key="3">
    <source>
        <dbReference type="Proteomes" id="UP000530234"/>
    </source>
</evidence>
<dbReference type="RefSeq" id="WP_182666198.1">
    <property type="nucleotide sequence ID" value="NZ_VKHS01000576.1"/>
</dbReference>
<dbReference type="GO" id="GO:0010181">
    <property type="term" value="F:FMN binding"/>
    <property type="evidence" value="ECO:0007669"/>
    <property type="project" value="InterPro"/>
</dbReference>